<keyword evidence="6 11" id="KW-0411">Iron-sulfur</keyword>
<dbReference type="InterPro" id="IPR003482">
    <property type="entry name" value="Whib"/>
</dbReference>
<evidence type="ECO:0000256" key="4">
    <source>
        <dbReference type="ARBA" id="ARBA00022723"/>
    </source>
</evidence>
<evidence type="ECO:0000256" key="6">
    <source>
        <dbReference type="ARBA" id="ARBA00023014"/>
    </source>
</evidence>
<evidence type="ECO:0000256" key="2">
    <source>
        <dbReference type="ARBA" id="ARBA00006597"/>
    </source>
</evidence>
<dbReference type="PROSITE" id="PS51674">
    <property type="entry name" value="4FE4S_WBL"/>
    <property type="match status" value="1"/>
</dbReference>
<evidence type="ECO:0000256" key="9">
    <source>
        <dbReference type="ARBA" id="ARBA00023157"/>
    </source>
</evidence>
<evidence type="ECO:0000259" key="13">
    <source>
        <dbReference type="PROSITE" id="PS51674"/>
    </source>
</evidence>
<evidence type="ECO:0000256" key="10">
    <source>
        <dbReference type="ARBA" id="ARBA00023163"/>
    </source>
</evidence>
<dbReference type="EMBL" id="BMRP01000012">
    <property type="protein sequence ID" value="GGU68666.1"/>
    <property type="molecule type" value="Genomic_DNA"/>
</dbReference>
<comment type="similarity">
    <text evidence="2 11">Belongs to the WhiB family.</text>
</comment>
<evidence type="ECO:0000256" key="8">
    <source>
        <dbReference type="ARBA" id="ARBA00023125"/>
    </source>
</evidence>
<gene>
    <name evidence="11 14" type="primary">whiB</name>
    <name evidence="14" type="ORF">GCM10010211_37540</name>
</gene>
<keyword evidence="7 11" id="KW-0805">Transcription regulation</keyword>
<comment type="caution">
    <text evidence="14">The sequence shown here is derived from an EMBL/GenBank/DDBJ whole genome shotgun (WGS) entry which is preliminary data.</text>
</comment>
<feature type="domain" description="4Fe-4S Wbl-type" evidence="13">
    <location>
        <begin position="22"/>
        <end position="86"/>
    </location>
</feature>
<dbReference type="Proteomes" id="UP000654471">
    <property type="component" value="Unassembled WGS sequence"/>
</dbReference>
<keyword evidence="4 11" id="KW-0479">Metal-binding</keyword>
<keyword evidence="8 11" id="KW-0238">DNA-binding</keyword>
<organism evidence="14 15">
    <name type="scientific">Streptomyces albospinus</name>
    <dbReference type="NCBI Taxonomy" id="285515"/>
    <lineage>
        <taxon>Bacteria</taxon>
        <taxon>Bacillati</taxon>
        <taxon>Actinomycetota</taxon>
        <taxon>Actinomycetes</taxon>
        <taxon>Kitasatosporales</taxon>
        <taxon>Streptomycetaceae</taxon>
        <taxon>Streptomyces</taxon>
    </lineage>
</organism>
<keyword evidence="10 11" id="KW-0804">Transcription</keyword>
<feature type="binding site" evidence="11">
    <location>
        <position position="56"/>
    </location>
    <ligand>
        <name>[4Fe-4S] cluster</name>
        <dbReference type="ChEBI" id="CHEBI:49883"/>
    </ligand>
</feature>
<feature type="compositionally biased region" description="Basic and acidic residues" evidence="12">
    <location>
        <begin position="158"/>
        <end position="174"/>
    </location>
</feature>
<proteinExistence type="inferred from homology"/>
<keyword evidence="15" id="KW-1185">Reference proteome</keyword>
<sequence>MHSTENQTPRTLGDLTWHDHAACRSTAHHKVDLEIFFPEPDEMDRIRAAKALCAQCPVRTICLDAALESGDRDGIRGGMTEEERSPLHRKLRHRLNYARVNAALAGRDVHLTQTEREAVVHAAYQAGTPAEQLARLLKVSKEHAQKLYRETRRQIRNRAVDQQKTENNRNKGNGEPRNQTTVLKEATTNTSRDDLGTAA</sequence>
<feature type="binding site" evidence="11">
    <location>
        <position position="62"/>
    </location>
    <ligand>
        <name>[4Fe-4S] cluster</name>
        <dbReference type="ChEBI" id="CHEBI:49883"/>
    </ligand>
</feature>
<comment type="subcellular location">
    <subcellularLocation>
        <location evidence="1 11">Cytoplasm</location>
    </subcellularLocation>
</comment>
<keyword evidence="5 11" id="KW-0408">Iron</keyword>
<protein>
    <recommendedName>
        <fullName evidence="11">Transcriptional regulator WhiB</fullName>
    </recommendedName>
</protein>
<evidence type="ECO:0000313" key="15">
    <source>
        <dbReference type="Proteomes" id="UP000654471"/>
    </source>
</evidence>
<evidence type="ECO:0000256" key="3">
    <source>
        <dbReference type="ARBA" id="ARBA00022485"/>
    </source>
</evidence>
<name>A0ABQ2V736_9ACTN</name>
<feature type="binding site" evidence="11">
    <location>
        <position position="23"/>
    </location>
    <ligand>
        <name>[4Fe-4S] cluster</name>
        <dbReference type="ChEBI" id="CHEBI:49883"/>
    </ligand>
</feature>
<comment type="function">
    <text evidence="11">Acts as a transcriptional regulator. Probably redox-responsive. The apo- but not holo-form probably binds DNA.</text>
</comment>
<dbReference type="HAMAP" id="MF_01479">
    <property type="entry name" value="WhiB"/>
    <property type="match status" value="1"/>
</dbReference>
<comment type="cofactor">
    <cofactor evidence="11">
        <name>[4Fe-4S] cluster</name>
        <dbReference type="ChEBI" id="CHEBI:49883"/>
    </cofactor>
    <text evidence="11">Binds 1 [4Fe-4S] cluster per subunit. Following nitrosylation of the [4Fe-4S] cluster binds 1 [4Fe-8(NO)] cluster per subunit.</text>
</comment>
<evidence type="ECO:0000256" key="7">
    <source>
        <dbReference type="ARBA" id="ARBA00023015"/>
    </source>
</evidence>
<feature type="region of interest" description="Disordered" evidence="12">
    <location>
        <begin position="158"/>
        <end position="199"/>
    </location>
</feature>
<comment type="PTM">
    <text evidence="11">The Fe-S cluster can be nitrosylated by nitric oxide (NO).</text>
</comment>
<comment type="PTM">
    <text evidence="11">Upon Fe-S cluster removal intramolecular disulfide bonds are formed.</text>
</comment>
<dbReference type="RefSeq" id="WP_189301402.1">
    <property type="nucleotide sequence ID" value="NZ_BMRP01000012.1"/>
</dbReference>
<dbReference type="PANTHER" id="PTHR38839">
    <property type="entry name" value="TRANSCRIPTIONAL REGULATOR WHID-RELATED"/>
    <property type="match status" value="1"/>
</dbReference>
<accession>A0ABQ2V736</accession>
<evidence type="ECO:0000256" key="1">
    <source>
        <dbReference type="ARBA" id="ARBA00004496"/>
    </source>
</evidence>
<feature type="binding site" evidence="11">
    <location>
        <position position="53"/>
    </location>
    <ligand>
        <name>[4Fe-4S] cluster</name>
        <dbReference type="ChEBI" id="CHEBI:49883"/>
    </ligand>
</feature>
<feature type="compositionally biased region" description="Polar residues" evidence="12">
    <location>
        <begin position="176"/>
        <end position="190"/>
    </location>
</feature>
<evidence type="ECO:0000256" key="5">
    <source>
        <dbReference type="ARBA" id="ARBA00023004"/>
    </source>
</evidence>
<keyword evidence="9 11" id="KW-1015">Disulfide bond</keyword>
<dbReference type="Pfam" id="PF02467">
    <property type="entry name" value="Whib"/>
    <property type="match status" value="1"/>
</dbReference>
<evidence type="ECO:0000313" key="14">
    <source>
        <dbReference type="EMBL" id="GGU68666.1"/>
    </source>
</evidence>
<reference evidence="15" key="1">
    <citation type="journal article" date="2019" name="Int. J. Syst. Evol. Microbiol.">
        <title>The Global Catalogue of Microorganisms (GCM) 10K type strain sequencing project: providing services to taxonomists for standard genome sequencing and annotation.</title>
        <authorList>
            <consortium name="The Broad Institute Genomics Platform"/>
            <consortium name="The Broad Institute Genome Sequencing Center for Infectious Disease"/>
            <person name="Wu L."/>
            <person name="Ma J."/>
        </authorList>
    </citation>
    <scope>NUCLEOTIDE SEQUENCE [LARGE SCALE GENOMIC DNA]</scope>
    <source>
        <strain evidence="15">JCM 3399</strain>
    </source>
</reference>
<keyword evidence="3 11" id="KW-0004">4Fe-4S</keyword>
<keyword evidence="11" id="KW-0963">Cytoplasm</keyword>
<evidence type="ECO:0000256" key="11">
    <source>
        <dbReference type="HAMAP-Rule" id="MF_01479"/>
    </source>
</evidence>
<dbReference type="InterPro" id="IPR034768">
    <property type="entry name" value="4FE4S_WBL"/>
</dbReference>
<evidence type="ECO:0000256" key="12">
    <source>
        <dbReference type="SAM" id="MobiDB-lite"/>
    </source>
</evidence>